<sequence>MKWFHFIILGAFLLLSLGAQARPVTPFFTFNQSPLVQLYGLPAIEAARILNPGEQSYRLQMDLANNFSVGRSGAESIILDGETTRLTLAFSGHGGRNFEWGIQIPYVSHSGGVLDRFIRRWHDTFGMSQGGRTDVSNNELNYQYVRDGQTLVSQTLEGDGVGDIRLSAGWQLLRPGADDDTAVTLRASLKLPTGDSEQLRGSGGTDLALWLNGGYGGYGLGPSASVFGGLGVLLMDKGDVLPELQRNSVLFGSLGAGAWVLPRLSLKVQLDFNEAIYRDSELAQLGDDSLQLSVGGSLRLAKHTRIELAVVEDIAVATAPDVVFHAAIVVQQ</sequence>
<name>A0A3B1A6H0_9ZZZZ</name>
<organism evidence="1">
    <name type="scientific">hydrothermal vent metagenome</name>
    <dbReference type="NCBI Taxonomy" id="652676"/>
    <lineage>
        <taxon>unclassified sequences</taxon>
        <taxon>metagenomes</taxon>
        <taxon>ecological metagenomes</taxon>
    </lineage>
</organism>
<evidence type="ECO:0000313" key="1">
    <source>
        <dbReference type="EMBL" id="VAX01349.1"/>
    </source>
</evidence>
<dbReference type="EMBL" id="UOFU01000227">
    <property type="protein sequence ID" value="VAX01349.1"/>
    <property type="molecule type" value="Genomic_DNA"/>
</dbReference>
<accession>A0A3B1A6H0</accession>
<evidence type="ECO:0008006" key="2">
    <source>
        <dbReference type="Google" id="ProtNLM"/>
    </source>
</evidence>
<proteinExistence type="predicted"/>
<dbReference type="Pfam" id="PF11383">
    <property type="entry name" value="DUF3187"/>
    <property type="match status" value="1"/>
</dbReference>
<protein>
    <recommendedName>
        <fullName evidence="2">DUF3187 family protein</fullName>
    </recommendedName>
</protein>
<reference evidence="1" key="1">
    <citation type="submission" date="2018-06" db="EMBL/GenBank/DDBJ databases">
        <authorList>
            <person name="Zhirakovskaya E."/>
        </authorList>
    </citation>
    <scope>NUCLEOTIDE SEQUENCE</scope>
</reference>
<dbReference type="InterPro" id="IPR021523">
    <property type="entry name" value="DUF3187"/>
</dbReference>
<gene>
    <name evidence="1" type="ORF">MNBD_GAMMA20-1493</name>
</gene>
<dbReference type="AlphaFoldDB" id="A0A3B1A6H0"/>